<dbReference type="Pfam" id="PF00496">
    <property type="entry name" value="SBP_bac_5"/>
    <property type="match status" value="1"/>
</dbReference>
<feature type="signal peptide" evidence="5">
    <location>
        <begin position="1"/>
        <end position="21"/>
    </location>
</feature>
<gene>
    <name evidence="7" type="ORF">SAMN05518684_105317</name>
</gene>
<comment type="similarity">
    <text evidence="1">Belongs to the bacterial solute-binding protein 5 family.</text>
</comment>
<reference evidence="8" key="1">
    <citation type="submission" date="2016-10" db="EMBL/GenBank/DDBJ databases">
        <authorList>
            <person name="Varghese N."/>
            <person name="Submissions S."/>
        </authorList>
    </citation>
    <scope>NUCLEOTIDE SEQUENCE [LARGE SCALE GENOMIC DNA]</scope>
    <source>
        <strain evidence="8">S9</strain>
    </source>
</reference>
<feature type="chain" id="PRO_5039167807" evidence="5">
    <location>
        <begin position="22"/>
        <end position="544"/>
    </location>
</feature>
<evidence type="ECO:0000256" key="5">
    <source>
        <dbReference type="SAM" id="SignalP"/>
    </source>
</evidence>
<proteinExistence type="inferred from homology"/>
<dbReference type="Gene3D" id="3.10.105.10">
    <property type="entry name" value="Dipeptide-binding Protein, Domain 3"/>
    <property type="match status" value="1"/>
</dbReference>
<organism evidence="7 8">
    <name type="scientific">Salipaludibacillus aurantiacus</name>
    <dbReference type="NCBI Taxonomy" id="1601833"/>
    <lineage>
        <taxon>Bacteria</taxon>
        <taxon>Bacillati</taxon>
        <taxon>Bacillota</taxon>
        <taxon>Bacilli</taxon>
        <taxon>Bacillales</taxon>
        <taxon>Bacillaceae</taxon>
    </lineage>
</organism>
<keyword evidence="2" id="KW-0813">Transport</keyword>
<dbReference type="InterPro" id="IPR000914">
    <property type="entry name" value="SBP_5_dom"/>
</dbReference>
<dbReference type="RefSeq" id="WP_093050300.1">
    <property type="nucleotide sequence ID" value="NZ_FOGT01000005.1"/>
</dbReference>
<dbReference type="EMBL" id="FOGT01000005">
    <property type="protein sequence ID" value="SER96087.1"/>
    <property type="molecule type" value="Genomic_DNA"/>
</dbReference>
<dbReference type="PANTHER" id="PTHR30290:SF9">
    <property type="entry name" value="OLIGOPEPTIDE-BINDING PROTEIN APPA"/>
    <property type="match status" value="1"/>
</dbReference>
<accession>A0A1H9TGD6</accession>
<dbReference type="InterPro" id="IPR039424">
    <property type="entry name" value="SBP_5"/>
</dbReference>
<dbReference type="GO" id="GO:1904680">
    <property type="term" value="F:peptide transmembrane transporter activity"/>
    <property type="evidence" value="ECO:0007669"/>
    <property type="project" value="TreeGrafter"/>
</dbReference>
<dbReference type="PANTHER" id="PTHR30290">
    <property type="entry name" value="PERIPLASMIC BINDING COMPONENT OF ABC TRANSPORTER"/>
    <property type="match status" value="1"/>
</dbReference>
<evidence type="ECO:0000313" key="8">
    <source>
        <dbReference type="Proteomes" id="UP000198571"/>
    </source>
</evidence>
<dbReference type="InterPro" id="IPR030678">
    <property type="entry name" value="Peptide/Ni-bd"/>
</dbReference>
<protein>
    <submittedName>
        <fullName evidence="7">Peptide/nickel transport system substrate-binding protein</fullName>
    </submittedName>
</protein>
<dbReference type="STRING" id="1601833.SAMN05518684_105317"/>
<name>A0A1H9TGD6_9BACI</name>
<evidence type="ECO:0000256" key="4">
    <source>
        <dbReference type="SAM" id="MobiDB-lite"/>
    </source>
</evidence>
<dbReference type="OrthoDB" id="9796817at2"/>
<dbReference type="PIRSF" id="PIRSF002741">
    <property type="entry name" value="MppA"/>
    <property type="match status" value="1"/>
</dbReference>
<keyword evidence="3 5" id="KW-0732">Signal</keyword>
<dbReference type="GO" id="GO:0015833">
    <property type="term" value="P:peptide transport"/>
    <property type="evidence" value="ECO:0007669"/>
    <property type="project" value="TreeGrafter"/>
</dbReference>
<dbReference type="PROSITE" id="PS51257">
    <property type="entry name" value="PROKAR_LIPOPROTEIN"/>
    <property type="match status" value="1"/>
</dbReference>
<dbReference type="SUPFAM" id="SSF53850">
    <property type="entry name" value="Periplasmic binding protein-like II"/>
    <property type="match status" value="1"/>
</dbReference>
<feature type="region of interest" description="Disordered" evidence="4">
    <location>
        <begin position="25"/>
        <end position="57"/>
    </location>
</feature>
<evidence type="ECO:0000256" key="2">
    <source>
        <dbReference type="ARBA" id="ARBA00022448"/>
    </source>
</evidence>
<dbReference type="Gene3D" id="3.40.190.10">
    <property type="entry name" value="Periplasmic binding protein-like II"/>
    <property type="match status" value="1"/>
</dbReference>
<dbReference type="GO" id="GO:0042597">
    <property type="term" value="C:periplasmic space"/>
    <property type="evidence" value="ECO:0007669"/>
    <property type="project" value="UniProtKB-ARBA"/>
</dbReference>
<evidence type="ECO:0000256" key="1">
    <source>
        <dbReference type="ARBA" id="ARBA00005695"/>
    </source>
</evidence>
<dbReference type="Proteomes" id="UP000198571">
    <property type="component" value="Unassembled WGS sequence"/>
</dbReference>
<dbReference type="Gene3D" id="3.90.76.10">
    <property type="entry name" value="Dipeptide-binding Protein, Domain 1"/>
    <property type="match status" value="1"/>
</dbReference>
<sequence length="544" mass="59955">MLRSKGLKAGMFSLAAAVALAGCASEPDESGENTGAETPENNENEQNDGGEAAGGEGGDLIVAVLSDANSLDPHTSSDVPSGNIQTNLYETLVKYDDNMELEPGLAEEWEAVEDDVWHFHLVEGAEFHDGTSFNAEAVKVNIERILDDELASPRKILFEIVEEVNVVDDYTVEFVTEDPFAPLPAHMAHYAASIVSPEVIEEDYANMEDGAQPGDYVNEHPYGTGYFKFESWDTGDELVLTKNEDYWGENAKVDTVTFSVVPEDLTRIGELETGAAHIIDPVTPSDMSRVENTDGINVYQRNAASITYLGFNVEKEPFDDERVRQAISLALNKENMLDGVLEGTGDAALGPVNNTNFGYSENVDQLEYDPERAKELLAEAGYEDGFETTIWTNDSRERMDIAELAQADLAAIGVDIEIEVVEWGAYLDQTGAGEHDMFILGLSLGTGDADYPMHMLFHSENVGTGGNRSFFADDEFDAMIHEARVEQDEDTRLEMYEEATNYLLDKSPMAFLYHPDHIMGYSDNVDGFWADPSGLYQLKDVTIQ</sequence>
<evidence type="ECO:0000313" key="7">
    <source>
        <dbReference type="EMBL" id="SER96087.1"/>
    </source>
</evidence>
<dbReference type="AlphaFoldDB" id="A0A1H9TGD6"/>
<dbReference type="CDD" id="cd08499">
    <property type="entry name" value="PBP2_Ylib_like"/>
    <property type="match status" value="1"/>
</dbReference>
<evidence type="ECO:0000259" key="6">
    <source>
        <dbReference type="Pfam" id="PF00496"/>
    </source>
</evidence>
<keyword evidence="8" id="KW-1185">Reference proteome</keyword>
<feature type="domain" description="Solute-binding protein family 5" evidence="6">
    <location>
        <begin position="100"/>
        <end position="462"/>
    </location>
</feature>
<evidence type="ECO:0000256" key="3">
    <source>
        <dbReference type="ARBA" id="ARBA00022729"/>
    </source>
</evidence>
<dbReference type="GO" id="GO:0043190">
    <property type="term" value="C:ATP-binding cassette (ABC) transporter complex"/>
    <property type="evidence" value="ECO:0007669"/>
    <property type="project" value="InterPro"/>
</dbReference>